<protein>
    <submittedName>
        <fullName evidence="1">Uncharacterized protein</fullName>
    </submittedName>
</protein>
<organism evidence="1 2">
    <name type="scientific">Nezara viridula</name>
    <name type="common">Southern green stink bug</name>
    <name type="synonym">Cimex viridulus</name>
    <dbReference type="NCBI Taxonomy" id="85310"/>
    <lineage>
        <taxon>Eukaryota</taxon>
        <taxon>Metazoa</taxon>
        <taxon>Ecdysozoa</taxon>
        <taxon>Arthropoda</taxon>
        <taxon>Hexapoda</taxon>
        <taxon>Insecta</taxon>
        <taxon>Pterygota</taxon>
        <taxon>Neoptera</taxon>
        <taxon>Paraneoptera</taxon>
        <taxon>Hemiptera</taxon>
        <taxon>Heteroptera</taxon>
        <taxon>Panheteroptera</taxon>
        <taxon>Pentatomomorpha</taxon>
        <taxon>Pentatomoidea</taxon>
        <taxon>Pentatomidae</taxon>
        <taxon>Pentatominae</taxon>
        <taxon>Nezara</taxon>
    </lineage>
</organism>
<sequence length="30" mass="3315">MSPGWQHIGLCTFCNFSNLESVADPGIFRS</sequence>
<evidence type="ECO:0000313" key="2">
    <source>
        <dbReference type="Proteomes" id="UP001152798"/>
    </source>
</evidence>
<dbReference type="AlphaFoldDB" id="A0A9P0MSG4"/>
<dbReference type="Proteomes" id="UP001152798">
    <property type="component" value="Chromosome 5"/>
</dbReference>
<gene>
    <name evidence="1" type="ORF">NEZAVI_LOCUS10550</name>
</gene>
<reference evidence="1" key="1">
    <citation type="submission" date="2022-01" db="EMBL/GenBank/DDBJ databases">
        <authorList>
            <person name="King R."/>
        </authorList>
    </citation>
    <scope>NUCLEOTIDE SEQUENCE</scope>
</reference>
<dbReference type="EMBL" id="OV725081">
    <property type="protein sequence ID" value="CAH1401546.1"/>
    <property type="molecule type" value="Genomic_DNA"/>
</dbReference>
<proteinExistence type="predicted"/>
<accession>A0A9P0MSG4</accession>
<name>A0A9P0MSG4_NEZVI</name>
<evidence type="ECO:0000313" key="1">
    <source>
        <dbReference type="EMBL" id="CAH1401546.1"/>
    </source>
</evidence>
<keyword evidence="2" id="KW-1185">Reference proteome</keyword>